<gene>
    <name evidence="2" type="ORF">VNO78_04829</name>
</gene>
<keyword evidence="1" id="KW-0732">Signal</keyword>
<comment type="caution">
    <text evidence="2">The sequence shown here is derived from an EMBL/GenBank/DDBJ whole genome shotgun (WGS) entry which is preliminary data.</text>
</comment>
<proteinExistence type="predicted"/>
<dbReference type="EMBL" id="JAYMYS010000001">
    <property type="protein sequence ID" value="KAK7413012.1"/>
    <property type="molecule type" value="Genomic_DNA"/>
</dbReference>
<feature type="chain" id="PRO_5042829339" evidence="1">
    <location>
        <begin position="23"/>
        <end position="141"/>
    </location>
</feature>
<evidence type="ECO:0000313" key="3">
    <source>
        <dbReference type="Proteomes" id="UP001386955"/>
    </source>
</evidence>
<protein>
    <submittedName>
        <fullName evidence="2">Uncharacterized protein</fullName>
    </submittedName>
</protein>
<reference evidence="2 3" key="1">
    <citation type="submission" date="2024-01" db="EMBL/GenBank/DDBJ databases">
        <title>The genomes of 5 underutilized Papilionoideae crops provide insights into root nodulation and disease resistanc.</title>
        <authorList>
            <person name="Jiang F."/>
        </authorList>
    </citation>
    <scope>NUCLEOTIDE SEQUENCE [LARGE SCALE GENOMIC DNA]</scope>
    <source>
        <strain evidence="2">DUOXIRENSHENG_FW03</strain>
        <tissue evidence="2">Leaves</tissue>
    </source>
</reference>
<keyword evidence="3" id="KW-1185">Reference proteome</keyword>
<organism evidence="2 3">
    <name type="scientific">Psophocarpus tetragonolobus</name>
    <name type="common">Winged bean</name>
    <name type="synonym">Dolichos tetragonolobus</name>
    <dbReference type="NCBI Taxonomy" id="3891"/>
    <lineage>
        <taxon>Eukaryota</taxon>
        <taxon>Viridiplantae</taxon>
        <taxon>Streptophyta</taxon>
        <taxon>Embryophyta</taxon>
        <taxon>Tracheophyta</taxon>
        <taxon>Spermatophyta</taxon>
        <taxon>Magnoliopsida</taxon>
        <taxon>eudicotyledons</taxon>
        <taxon>Gunneridae</taxon>
        <taxon>Pentapetalae</taxon>
        <taxon>rosids</taxon>
        <taxon>fabids</taxon>
        <taxon>Fabales</taxon>
        <taxon>Fabaceae</taxon>
        <taxon>Papilionoideae</taxon>
        <taxon>50 kb inversion clade</taxon>
        <taxon>NPAAA clade</taxon>
        <taxon>indigoferoid/millettioid clade</taxon>
        <taxon>Phaseoleae</taxon>
        <taxon>Psophocarpus</taxon>
    </lineage>
</organism>
<accession>A0AAN9XXQ9</accession>
<feature type="signal peptide" evidence="1">
    <location>
        <begin position="1"/>
        <end position="22"/>
    </location>
</feature>
<sequence length="141" mass="15250">MSKGCSLHAILLLLSTLGALMAMVVGDRCKNDLGVCHDIVSCKYKCSKAHEGGKGICENNGVKKHSLIVHPGSQTKELLVIVLPYQRPTILIVTVATNAVAFALDAKAFVASVSYFCHIVLSQSVAFAWWLCCIPQIWALH</sequence>
<evidence type="ECO:0000256" key="1">
    <source>
        <dbReference type="SAM" id="SignalP"/>
    </source>
</evidence>
<name>A0AAN9XXQ9_PSOTE</name>
<evidence type="ECO:0000313" key="2">
    <source>
        <dbReference type="EMBL" id="KAK7413012.1"/>
    </source>
</evidence>
<dbReference type="Proteomes" id="UP001386955">
    <property type="component" value="Unassembled WGS sequence"/>
</dbReference>
<dbReference type="AlphaFoldDB" id="A0AAN9XXQ9"/>